<evidence type="ECO:0000256" key="1">
    <source>
        <dbReference type="ARBA" id="ARBA00004323"/>
    </source>
</evidence>
<accession>A0A5B7IL71</accession>
<dbReference type="PANTHER" id="PTHR11214">
    <property type="entry name" value="BETA-1,3-N-ACETYLGLUCOSAMINYLTRANSFERASE"/>
    <property type="match status" value="1"/>
</dbReference>
<evidence type="ECO:0000256" key="6">
    <source>
        <dbReference type="ARBA" id="ARBA00022968"/>
    </source>
</evidence>
<comment type="similarity">
    <text evidence="2 10">Belongs to the glycosyltransferase 31 family.</text>
</comment>
<dbReference type="EMBL" id="VSRR010056143">
    <property type="protein sequence ID" value="MPC81164.1"/>
    <property type="molecule type" value="Genomic_DNA"/>
</dbReference>
<dbReference type="Proteomes" id="UP000324222">
    <property type="component" value="Unassembled WGS sequence"/>
</dbReference>
<dbReference type="OrthoDB" id="5512589at2759"/>
<keyword evidence="9" id="KW-0472">Membrane</keyword>
<dbReference type="GO" id="GO:0016758">
    <property type="term" value="F:hexosyltransferase activity"/>
    <property type="evidence" value="ECO:0007669"/>
    <property type="project" value="InterPro"/>
</dbReference>
<evidence type="ECO:0000313" key="11">
    <source>
        <dbReference type="EMBL" id="MPC81164.1"/>
    </source>
</evidence>
<dbReference type="InterPro" id="IPR002659">
    <property type="entry name" value="Glyco_trans_31"/>
</dbReference>
<organism evidence="11 12">
    <name type="scientific">Portunus trituberculatus</name>
    <name type="common">Swimming crab</name>
    <name type="synonym">Neptunus trituberculatus</name>
    <dbReference type="NCBI Taxonomy" id="210409"/>
    <lineage>
        <taxon>Eukaryota</taxon>
        <taxon>Metazoa</taxon>
        <taxon>Ecdysozoa</taxon>
        <taxon>Arthropoda</taxon>
        <taxon>Crustacea</taxon>
        <taxon>Multicrustacea</taxon>
        <taxon>Malacostraca</taxon>
        <taxon>Eumalacostraca</taxon>
        <taxon>Eucarida</taxon>
        <taxon>Decapoda</taxon>
        <taxon>Pleocyemata</taxon>
        <taxon>Brachyura</taxon>
        <taxon>Eubrachyura</taxon>
        <taxon>Portunoidea</taxon>
        <taxon>Portunidae</taxon>
        <taxon>Portuninae</taxon>
        <taxon>Portunus</taxon>
    </lineage>
</organism>
<dbReference type="Gene3D" id="3.90.550.50">
    <property type="match status" value="1"/>
</dbReference>
<keyword evidence="6" id="KW-0735">Signal-anchor</keyword>
<evidence type="ECO:0000256" key="4">
    <source>
        <dbReference type="ARBA" id="ARBA00022679"/>
    </source>
</evidence>
<evidence type="ECO:0000256" key="7">
    <source>
        <dbReference type="ARBA" id="ARBA00022989"/>
    </source>
</evidence>
<keyword evidence="8 10" id="KW-0333">Golgi apparatus</keyword>
<evidence type="ECO:0000256" key="5">
    <source>
        <dbReference type="ARBA" id="ARBA00022692"/>
    </source>
</evidence>
<keyword evidence="5" id="KW-0812">Transmembrane</keyword>
<dbReference type="AlphaFoldDB" id="A0A5B7IL71"/>
<evidence type="ECO:0000256" key="8">
    <source>
        <dbReference type="ARBA" id="ARBA00023034"/>
    </source>
</evidence>
<dbReference type="Pfam" id="PF01762">
    <property type="entry name" value="Galactosyl_T"/>
    <property type="match status" value="1"/>
</dbReference>
<evidence type="ECO:0000256" key="9">
    <source>
        <dbReference type="ARBA" id="ARBA00023136"/>
    </source>
</evidence>
<comment type="caution">
    <text evidence="11">The sequence shown here is derived from an EMBL/GenBank/DDBJ whole genome shotgun (WGS) entry which is preliminary data.</text>
</comment>
<sequence length="134" mass="14876">MLTNKIASILAVCITVILTGLLCRTVFVVGATQDEAQQQKLDEEIRTHGDIIQYNFIDSYANLTYKTLSLLSWGVTRCSEVQFLAKIDDDVLVNPFHLKVFVQDTLQHPPAPKVGRVGCLEGRKGLRGASLCRD</sequence>
<dbReference type="GO" id="GO:0006493">
    <property type="term" value="P:protein O-linked glycosylation"/>
    <property type="evidence" value="ECO:0007669"/>
    <property type="project" value="TreeGrafter"/>
</dbReference>
<evidence type="ECO:0000256" key="10">
    <source>
        <dbReference type="RuleBase" id="RU363063"/>
    </source>
</evidence>
<dbReference type="PANTHER" id="PTHR11214:SF378">
    <property type="entry name" value="BETA-1,3-GALACTOSYLTRANSFERASE 4"/>
    <property type="match status" value="1"/>
</dbReference>
<evidence type="ECO:0000256" key="3">
    <source>
        <dbReference type="ARBA" id="ARBA00022676"/>
    </source>
</evidence>
<keyword evidence="3 10" id="KW-0328">Glycosyltransferase</keyword>
<keyword evidence="12" id="KW-1185">Reference proteome</keyword>
<keyword evidence="7" id="KW-1133">Transmembrane helix</keyword>
<dbReference type="EC" id="2.4.1.-" evidence="10"/>
<keyword evidence="4 11" id="KW-0808">Transferase</keyword>
<dbReference type="GO" id="GO:0000139">
    <property type="term" value="C:Golgi membrane"/>
    <property type="evidence" value="ECO:0007669"/>
    <property type="project" value="UniProtKB-SubCell"/>
</dbReference>
<name>A0A5B7IL71_PORTR</name>
<evidence type="ECO:0000256" key="2">
    <source>
        <dbReference type="ARBA" id="ARBA00008661"/>
    </source>
</evidence>
<gene>
    <name evidence="11" type="primary">B3gnt7_1</name>
    <name evidence="11" type="ORF">E2C01_075770</name>
</gene>
<protein>
    <recommendedName>
        <fullName evidence="10">Hexosyltransferase</fullName>
        <ecNumber evidence="10">2.4.1.-</ecNumber>
    </recommendedName>
</protein>
<evidence type="ECO:0000313" key="12">
    <source>
        <dbReference type="Proteomes" id="UP000324222"/>
    </source>
</evidence>
<comment type="subcellular location">
    <subcellularLocation>
        <location evidence="1 10">Golgi apparatus membrane</location>
        <topology evidence="1 10">Single-pass type II membrane protein</topology>
    </subcellularLocation>
</comment>
<reference evidence="11 12" key="1">
    <citation type="submission" date="2019-05" db="EMBL/GenBank/DDBJ databases">
        <title>Another draft genome of Portunus trituberculatus and its Hox gene families provides insights of decapod evolution.</title>
        <authorList>
            <person name="Jeong J.-H."/>
            <person name="Song I."/>
            <person name="Kim S."/>
            <person name="Choi T."/>
            <person name="Kim D."/>
            <person name="Ryu S."/>
            <person name="Kim W."/>
        </authorList>
    </citation>
    <scope>NUCLEOTIDE SEQUENCE [LARGE SCALE GENOMIC DNA]</scope>
    <source>
        <tissue evidence="11">Muscle</tissue>
    </source>
</reference>
<proteinExistence type="inferred from homology"/>